<evidence type="ECO:0000313" key="6">
    <source>
        <dbReference type="EMBL" id="PPK66288.1"/>
    </source>
</evidence>
<evidence type="ECO:0000256" key="3">
    <source>
        <dbReference type="ARBA" id="ARBA00022989"/>
    </source>
</evidence>
<keyword evidence="2 5" id="KW-0812">Transmembrane</keyword>
<feature type="transmembrane region" description="Helical" evidence="5">
    <location>
        <begin position="107"/>
        <end position="127"/>
    </location>
</feature>
<reference evidence="6 7" key="1">
    <citation type="submission" date="2018-02" db="EMBL/GenBank/DDBJ databases">
        <title>Subsurface microbial communities from deep shales in Ohio and West Virginia, USA.</title>
        <authorList>
            <person name="Wrighton K."/>
        </authorList>
    </citation>
    <scope>NUCLEOTIDE SEQUENCE [LARGE SCALE GENOMIC DNA]</scope>
    <source>
        <strain evidence="6 7">OWC-G53F</strain>
    </source>
</reference>
<dbReference type="GO" id="GO:0016020">
    <property type="term" value="C:membrane"/>
    <property type="evidence" value="ECO:0007669"/>
    <property type="project" value="UniProtKB-SubCell"/>
</dbReference>
<comment type="subcellular location">
    <subcellularLocation>
        <location evidence="1">Membrane</location>
        <topology evidence="1">Multi-pass membrane protein</topology>
    </subcellularLocation>
</comment>
<name>A0A2S6GM33_9GAMM</name>
<dbReference type="EMBL" id="PTIY01000017">
    <property type="protein sequence ID" value="PPK66288.1"/>
    <property type="molecule type" value="Genomic_DNA"/>
</dbReference>
<proteinExistence type="predicted"/>
<evidence type="ECO:0000256" key="4">
    <source>
        <dbReference type="ARBA" id="ARBA00023136"/>
    </source>
</evidence>
<sequence length="169" mass="17820">MTTKQPAESNAVQSEDTETSREKAANLVISKYTGWAAGSGAIPFPFWDVAAIAAIEIKMVNELLDIYEKPFSESKTRSILTILIGSLSPQLLVGATAVTLFKVVPGIGSVLASLSMPMLAAASAYAVGKVMVNHLKNGGDLSNFDPKAKIDDFKAAFDEGKKKADPAAT</sequence>
<organism evidence="6 7">
    <name type="scientific">Methylobacter tundripaludum</name>
    <dbReference type="NCBI Taxonomy" id="173365"/>
    <lineage>
        <taxon>Bacteria</taxon>
        <taxon>Pseudomonadati</taxon>
        <taxon>Pseudomonadota</taxon>
        <taxon>Gammaproteobacteria</taxon>
        <taxon>Methylococcales</taxon>
        <taxon>Methylococcaceae</taxon>
        <taxon>Methylobacter</taxon>
    </lineage>
</organism>
<dbReference type="InterPro" id="IPR021147">
    <property type="entry name" value="DUF697"/>
</dbReference>
<keyword evidence="3 5" id="KW-1133">Transmembrane helix</keyword>
<feature type="transmembrane region" description="Helical" evidence="5">
    <location>
        <begin position="79"/>
        <end position="101"/>
    </location>
</feature>
<keyword evidence="7" id="KW-1185">Reference proteome</keyword>
<dbReference type="AlphaFoldDB" id="A0A2S6GM33"/>
<evidence type="ECO:0000256" key="2">
    <source>
        <dbReference type="ARBA" id="ARBA00022692"/>
    </source>
</evidence>
<dbReference type="Proteomes" id="UP000238071">
    <property type="component" value="Unassembled WGS sequence"/>
</dbReference>
<evidence type="ECO:0000256" key="1">
    <source>
        <dbReference type="ARBA" id="ARBA00004141"/>
    </source>
</evidence>
<protein>
    <submittedName>
        <fullName evidence="6">Uncharacterized protein (DUF697 family)</fullName>
    </submittedName>
</protein>
<gene>
    <name evidence="6" type="ORF">B0F88_11727</name>
</gene>
<evidence type="ECO:0000256" key="5">
    <source>
        <dbReference type="SAM" id="Phobius"/>
    </source>
</evidence>
<dbReference type="Pfam" id="PF05128">
    <property type="entry name" value="DUF697"/>
    <property type="match status" value="1"/>
</dbReference>
<accession>A0A2S6GM33</accession>
<evidence type="ECO:0000313" key="7">
    <source>
        <dbReference type="Proteomes" id="UP000238071"/>
    </source>
</evidence>
<keyword evidence="4 5" id="KW-0472">Membrane</keyword>
<comment type="caution">
    <text evidence="6">The sequence shown here is derived from an EMBL/GenBank/DDBJ whole genome shotgun (WGS) entry which is preliminary data.</text>
</comment>
<dbReference type="RefSeq" id="WP_181049938.1">
    <property type="nucleotide sequence ID" value="NZ_PTIY01000017.1"/>
</dbReference>